<dbReference type="InterPro" id="IPR016187">
    <property type="entry name" value="CTDL_fold"/>
</dbReference>
<dbReference type="PANTHER" id="PTHR22803">
    <property type="entry name" value="MANNOSE, PHOSPHOLIPASE, LECTIN RECEPTOR RELATED"/>
    <property type="match status" value="1"/>
</dbReference>
<dbReference type="SMART" id="SM00034">
    <property type="entry name" value="CLECT"/>
    <property type="match status" value="1"/>
</dbReference>
<sequence length="208" mass="23834">MRRKRDIRQHVNIKHKRLNIKRRDQWATGADFGRPFATQVANCVVILDYVRTTLSLLQLPRGLEECTIVVLNNLQTKACNSMGSTLVTVECTNEFIWLQEMIYALQIEKTYPWVGATDMMEDGKWKWISDTEKVNTDGWYSHEPNGGKKENCAHFFPKRWNDSPCGAKNGYICEKRISKINAGNSSFKVGNSYFNVGNSDFEVGNSKI</sequence>
<dbReference type="Gene3D" id="3.10.100.10">
    <property type="entry name" value="Mannose-Binding Protein A, subunit A"/>
    <property type="match status" value="1"/>
</dbReference>
<dbReference type="InterPro" id="IPR016186">
    <property type="entry name" value="C-type_lectin-like/link_sf"/>
</dbReference>
<feature type="domain" description="C-type lectin" evidence="2">
    <location>
        <begin position="79"/>
        <end position="174"/>
    </location>
</feature>
<evidence type="ECO:0000313" key="4">
    <source>
        <dbReference type="Proteomes" id="UP001186944"/>
    </source>
</evidence>
<organism evidence="3 4">
    <name type="scientific">Pinctada imbricata</name>
    <name type="common">Atlantic pearl-oyster</name>
    <name type="synonym">Pinctada martensii</name>
    <dbReference type="NCBI Taxonomy" id="66713"/>
    <lineage>
        <taxon>Eukaryota</taxon>
        <taxon>Metazoa</taxon>
        <taxon>Spiralia</taxon>
        <taxon>Lophotrochozoa</taxon>
        <taxon>Mollusca</taxon>
        <taxon>Bivalvia</taxon>
        <taxon>Autobranchia</taxon>
        <taxon>Pteriomorphia</taxon>
        <taxon>Pterioida</taxon>
        <taxon>Pterioidea</taxon>
        <taxon>Pteriidae</taxon>
        <taxon>Pinctada</taxon>
    </lineage>
</organism>
<gene>
    <name evidence="3" type="ORF">FSP39_020168</name>
</gene>
<evidence type="ECO:0000313" key="3">
    <source>
        <dbReference type="EMBL" id="KAK3086557.1"/>
    </source>
</evidence>
<name>A0AA88XS98_PINIB</name>
<evidence type="ECO:0000256" key="1">
    <source>
        <dbReference type="ARBA" id="ARBA00023157"/>
    </source>
</evidence>
<dbReference type="PROSITE" id="PS00615">
    <property type="entry name" value="C_TYPE_LECTIN_1"/>
    <property type="match status" value="1"/>
</dbReference>
<comment type="caution">
    <text evidence="3">The sequence shown here is derived from an EMBL/GenBank/DDBJ whole genome shotgun (WGS) entry which is preliminary data.</text>
</comment>
<dbReference type="Proteomes" id="UP001186944">
    <property type="component" value="Unassembled WGS sequence"/>
</dbReference>
<reference evidence="3" key="1">
    <citation type="submission" date="2019-08" db="EMBL/GenBank/DDBJ databases">
        <title>The improved chromosome-level genome for the pearl oyster Pinctada fucata martensii using PacBio sequencing and Hi-C.</title>
        <authorList>
            <person name="Zheng Z."/>
        </authorList>
    </citation>
    <scope>NUCLEOTIDE SEQUENCE</scope>
    <source>
        <strain evidence="3">ZZ-2019</strain>
        <tissue evidence="3">Adductor muscle</tissue>
    </source>
</reference>
<dbReference type="InterPro" id="IPR018378">
    <property type="entry name" value="C-type_lectin_CS"/>
</dbReference>
<dbReference type="InterPro" id="IPR050111">
    <property type="entry name" value="C-type_lectin/snaclec_domain"/>
</dbReference>
<evidence type="ECO:0000259" key="2">
    <source>
        <dbReference type="PROSITE" id="PS50041"/>
    </source>
</evidence>
<protein>
    <recommendedName>
        <fullName evidence="2">C-type lectin domain-containing protein</fullName>
    </recommendedName>
</protein>
<proteinExistence type="predicted"/>
<keyword evidence="4" id="KW-1185">Reference proteome</keyword>
<dbReference type="InterPro" id="IPR001304">
    <property type="entry name" value="C-type_lectin-like"/>
</dbReference>
<keyword evidence="1" id="KW-1015">Disulfide bond</keyword>
<dbReference type="AlphaFoldDB" id="A0AA88XS98"/>
<accession>A0AA88XS98</accession>
<dbReference type="CDD" id="cd00037">
    <property type="entry name" value="CLECT"/>
    <property type="match status" value="1"/>
</dbReference>
<dbReference type="EMBL" id="VSWD01000012">
    <property type="protein sequence ID" value="KAK3086557.1"/>
    <property type="molecule type" value="Genomic_DNA"/>
</dbReference>
<dbReference type="PROSITE" id="PS50041">
    <property type="entry name" value="C_TYPE_LECTIN_2"/>
    <property type="match status" value="1"/>
</dbReference>
<dbReference type="SUPFAM" id="SSF56436">
    <property type="entry name" value="C-type lectin-like"/>
    <property type="match status" value="1"/>
</dbReference>
<dbReference type="Pfam" id="PF00059">
    <property type="entry name" value="Lectin_C"/>
    <property type="match status" value="1"/>
</dbReference>